<dbReference type="Proteomes" id="UP000306631">
    <property type="component" value="Unassembled WGS sequence"/>
</dbReference>
<reference evidence="1 2" key="1">
    <citation type="submission" date="2019-04" db="EMBL/GenBank/DDBJ databases">
        <title>Microbes associate with the intestines of laboratory mice.</title>
        <authorList>
            <person name="Navarre W."/>
            <person name="Wong E."/>
            <person name="Huang K."/>
            <person name="Tropini C."/>
            <person name="Ng K."/>
            <person name="Yu B."/>
        </authorList>
    </citation>
    <scope>NUCLEOTIDE SEQUENCE [LARGE SCALE GENOMIC DNA]</scope>
    <source>
        <strain evidence="1 2">NM62_B4-13</strain>
    </source>
</reference>
<gene>
    <name evidence="1" type="ORF">E5352_03490</name>
</gene>
<protein>
    <submittedName>
        <fullName evidence="1">Uncharacterized protein</fullName>
    </submittedName>
</protein>
<comment type="caution">
    <text evidence="1">The sequence shown here is derived from an EMBL/GenBank/DDBJ whole genome shotgun (WGS) entry which is preliminary data.</text>
</comment>
<organism evidence="1 2">
    <name type="scientific">Stenotrophomonas maltophilia</name>
    <name type="common">Pseudomonas maltophilia</name>
    <name type="synonym">Xanthomonas maltophilia</name>
    <dbReference type="NCBI Taxonomy" id="40324"/>
    <lineage>
        <taxon>Bacteria</taxon>
        <taxon>Pseudomonadati</taxon>
        <taxon>Pseudomonadota</taxon>
        <taxon>Gammaproteobacteria</taxon>
        <taxon>Lysobacterales</taxon>
        <taxon>Lysobacteraceae</taxon>
        <taxon>Stenotrophomonas</taxon>
        <taxon>Stenotrophomonas maltophilia group</taxon>
    </lineage>
</organism>
<dbReference type="AlphaFoldDB" id="A0A4V3RJM7"/>
<evidence type="ECO:0000313" key="1">
    <source>
        <dbReference type="EMBL" id="TGY36570.1"/>
    </source>
</evidence>
<name>A0A4V3RJM7_STEMA</name>
<dbReference type="InterPro" id="IPR046119">
    <property type="entry name" value="DUF6116"/>
</dbReference>
<evidence type="ECO:0000313" key="2">
    <source>
        <dbReference type="Proteomes" id="UP000306631"/>
    </source>
</evidence>
<dbReference type="RefSeq" id="WP_017356640.1">
    <property type="nucleotide sequence ID" value="NZ_SRYW01000002.1"/>
</dbReference>
<dbReference type="Pfam" id="PF19611">
    <property type="entry name" value="DUF6116"/>
    <property type="match status" value="1"/>
</dbReference>
<dbReference type="EMBL" id="SRYW01000002">
    <property type="protein sequence ID" value="TGY36570.1"/>
    <property type="molecule type" value="Genomic_DNA"/>
</dbReference>
<accession>A0A4V3RJM7</accession>
<sequence>MANPLLLPVLEWARHLRYPTLFKLTAGLFALSLLLPDPVLLVDEILLGLGTLLLANWKTRGNRTPPPLPAKRRA</sequence>
<proteinExistence type="predicted"/>